<name>A0A0E9RVU4_ANGAN</name>
<dbReference type="InterPro" id="IPR036388">
    <property type="entry name" value="WH-like_DNA-bd_sf"/>
</dbReference>
<dbReference type="InterPro" id="IPR009057">
    <property type="entry name" value="Homeodomain-like_sf"/>
</dbReference>
<organism evidence="1">
    <name type="scientific">Anguilla anguilla</name>
    <name type="common">European freshwater eel</name>
    <name type="synonym">Muraena anguilla</name>
    <dbReference type="NCBI Taxonomy" id="7936"/>
    <lineage>
        <taxon>Eukaryota</taxon>
        <taxon>Metazoa</taxon>
        <taxon>Chordata</taxon>
        <taxon>Craniata</taxon>
        <taxon>Vertebrata</taxon>
        <taxon>Euteleostomi</taxon>
        <taxon>Actinopterygii</taxon>
        <taxon>Neopterygii</taxon>
        <taxon>Teleostei</taxon>
        <taxon>Anguilliformes</taxon>
        <taxon>Anguillidae</taxon>
        <taxon>Anguilla</taxon>
    </lineage>
</organism>
<reference evidence="1" key="2">
    <citation type="journal article" date="2015" name="Fish Shellfish Immunol.">
        <title>Early steps in the European eel (Anguilla anguilla)-Vibrio vulnificus interaction in the gills: Role of the RtxA13 toxin.</title>
        <authorList>
            <person name="Callol A."/>
            <person name="Pajuelo D."/>
            <person name="Ebbesson L."/>
            <person name="Teles M."/>
            <person name="MacKenzie S."/>
            <person name="Amaro C."/>
        </authorList>
    </citation>
    <scope>NUCLEOTIDE SEQUENCE</scope>
</reference>
<dbReference type="EMBL" id="GBXM01076179">
    <property type="protein sequence ID" value="JAH32398.1"/>
    <property type="molecule type" value="Transcribed_RNA"/>
</dbReference>
<dbReference type="SUPFAM" id="SSF46689">
    <property type="entry name" value="Homeodomain-like"/>
    <property type="match status" value="1"/>
</dbReference>
<proteinExistence type="predicted"/>
<dbReference type="AlphaFoldDB" id="A0A0E9RVU4"/>
<accession>A0A0E9RVU4</accession>
<reference evidence="1" key="1">
    <citation type="submission" date="2014-11" db="EMBL/GenBank/DDBJ databases">
        <authorList>
            <person name="Amaro Gonzalez C."/>
        </authorList>
    </citation>
    <scope>NUCLEOTIDE SEQUENCE</scope>
</reference>
<evidence type="ECO:0000313" key="1">
    <source>
        <dbReference type="EMBL" id="JAH32398.1"/>
    </source>
</evidence>
<protein>
    <submittedName>
        <fullName evidence="1">Uncharacterized protein</fullName>
    </submittedName>
</protein>
<dbReference type="Gene3D" id="1.10.10.10">
    <property type="entry name" value="Winged helix-like DNA-binding domain superfamily/Winged helix DNA-binding domain"/>
    <property type="match status" value="1"/>
</dbReference>
<sequence>MGHTEELSDIQRGTVIGCHLSNKSVCQISALLELSQPTVSAVILKWKRTGAITAQPQSGRPYKLRTGLPSAEACSA</sequence>